<evidence type="ECO:0000313" key="2">
    <source>
        <dbReference type="EMBL" id="MDT0300938.1"/>
    </source>
</evidence>
<proteinExistence type="predicted"/>
<dbReference type="Gene3D" id="3.40.50.1950">
    <property type="entry name" value="Flavin prenyltransferase-like"/>
    <property type="match status" value="1"/>
</dbReference>
<sequence length="492" mass="53204">MLNANDLAPPDVGVRRLLFVVTGAAPASSVPGWLSWLNASVPDLETTVVATRSASRFVTPTALSAAGVRKIIVDEWPDDPGGEGALHVRLQEWAEAAVVFPATLHYMGRLALGLADSPSLLALQSTSVPIAVVPSVPPGASEAEPFQQHWARLVERRNIVLVPPLEGTSLTTGKQGVGGSGPLHDALWRLQERRTRLLEGADPAPGRGTSSALQRCRVDRTDDSDYTWTVEPGWLRPNGFGRIPPEVARHAEQSTGTVRLLSGGDAPDRRVYRTRGVDSAAALLLSKDRDPVDGGPLPDLLRGMGEALRALHECAPAPAHHPLPPAMDRLNRWLEDRPVSSQSASVGRLLRSTVGEGHWRTLRRWARELSERQDTVIVHGFPSLGALVPDAELTRADLLTGQDTAVCAREYDLGFVLGELMELRWQRGSGPAAWQELADALGKGYGAALDDSCHRAATLRIALHLHDYAASFRWNAAEMRTYGSLLGRLLSM</sequence>
<accession>A0ABU2KP55</accession>
<name>A0ABU2KP55_9ACTN</name>
<dbReference type="EMBL" id="JAVREK010000002">
    <property type="protein sequence ID" value="MDT0300938.1"/>
    <property type="molecule type" value="Genomic_DNA"/>
</dbReference>
<dbReference type="PANTHER" id="PTHR14359:SF6">
    <property type="entry name" value="PHOSPHOPANTOTHENOYLCYSTEINE DECARBOXYLASE"/>
    <property type="match status" value="1"/>
</dbReference>
<dbReference type="Proteomes" id="UP001183226">
    <property type="component" value="Unassembled WGS sequence"/>
</dbReference>
<keyword evidence="3" id="KW-1185">Reference proteome</keyword>
<dbReference type="PANTHER" id="PTHR14359">
    <property type="entry name" value="HOMO-OLIGOMERIC FLAVIN CONTAINING CYS DECARBOXYLASE FAMILY"/>
    <property type="match status" value="1"/>
</dbReference>
<dbReference type="SUPFAM" id="SSF52507">
    <property type="entry name" value="Homo-oligomeric flavin-containing Cys decarboxylases, HFCD"/>
    <property type="match status" value="1"/>
</dbReference>
<protein>
    <submittedName>
        <fullName evidence="2">Flavoprotein</fullName>
    </submittedName>
</protein>
<dbReference type="InterPro" id="IPR036551">
    <property type="entry name" value="Flavin_trans-like"/>
</dbReference>
<evidence type="ECO:0000259" key="1">
    <source>
        <dbReference type="Pfam" id="PF02441"/>
    </source>
</evidence>
<gene>
    <name evidence="2" type="ORF">RM446_02290</name>
</gene>
<feature type="domain" description="Flavoprotein" evidence="1">
    <location>
        <begin position="16"/>
        <end position="142"/>
    </location>
</feature>
<dbReference type="Pfam" id="PF02441">
    <property type="entry name" value="Flavoprotein"/>
    <property type="match status" value="1"/>
</dbReference>
<reference evidence="3" key="1">
    <citation type="submission" date="2023-07" db="EMBL/GenBank/DDBJ databases">
        <title>30 novel species of actinomycetes from the DSMZ collection.</title>
        <authorList>
            <person name="Nouioui I."/>
        </authorList>
    </citation>
    <scope>NUCLEOTIDE SEQUENCE [LARGE SCALE GENOMIC DNA]</scope>
    <source>
        <strain evidence="3">DSM 45055</strain>
    </source>
</reference>
<dbReference type="InterPro" id="IPR003382">
    <property type="entry name" value="Flavoprotein"/>
</dbReference>
<dbReference type="RefSeq" id="WP_311543604.1">
    <property type="nucleotide sequence ID" value="NZ_JAVREK010000002.1"/>
</dbReference>
<comment type="caution">
    <text evidence="2">The sequence shown here is derived from an EMBL/GenBank/DDBJ whole genome shotgun (WGS) entry which is preliminary data.</text>
</comment>
<organism evidence="2 3">
    <name type="scientific">Streptomonospora wellingtoniae</name>
    <dbReference type="NCBI Taxonomy" id="3075544"/>
    <lineage>
        <taxon>Bacteria</taxon>
        <taxon>Bacillati</taxon>
        <taxon>Actinomycetota</taxon>
        <taxon>Actinomycetes</taxon>
        <taxon>Streptosporangiales</taxon>
        <taxon>Nocardiopsidaceae</taxon>
        <taxon>Streptomonospora</taxon>
    </lineage>
</organism>
<evidence type="ECO:0000313" key="3">
    <source>
        <dbReference type="Proteomes" id="UP001183226"/>
    </source>
</evidence>